<evidence type="ECO:0000313" key="3">
    <source>
        <dbReference type="Proteomes" id="UP000269097"/>
    </source>
</evidence>
<dbReference type="InterPro" id="IPR023393">
    <property type="entry name" value="START-like_dom_sf"/>
</dbReference>
<feature type="transmembrane region" description="Helical" evidence="1">
    <location>
        <begin position="125"/>
        <end position="143"/>
    </location>
</feature>
<evidence type="ECO:0008006" key="4">
    <source>
        <dbReference type="Google" id="ProtNLM"/>
    </source>
</evidence>
<feature type="transmembrane region" description="Helical" evidence="1">
    <location>
        <begin position="71"/>
        <end position="90"/>
    </location>
</feature>
<reference evidence="2 3" key="1">
    <citation type="submission" date="2018-10" db="EMBL/GenBank/DDBJ databases">
        <title>Genome Sequence of Cohnella sp.</title>
        <authorList>
            <person name="Srinivasan S."/>
            <person name="Kim M.K."/>
        </authorList>
    </citation>
    <scope>NUCLEOTIDE SEQUENCE [LARGE SCALE GENOMIC DNA]</scope>
    <source>
        <strain evidence="2 3">18JY8-7</strain>
    </source>
</reference>
<sequence length="305" mass="33675">MNNKKAAIWKGIIAANLLALVCLGATTALLKMSTGEPGMLILSEFVILPMIMGIVNAYFWRSHGVTAGPSFGYGFLNLIISLVLSAFFMGEGVNCLIIVAPLIYTFLMLGILFGHYMFKRNKNTLNIGILAVFMSVFVANLAMTSPSDGLATDKIVIKASPEKVWQNVVSFPAIDAEPTYWLFKIGLPSPVQSVAEGNYVGASRQCIFSNGAVFEERIVEYEPNKKLTFEITKQPDDPEIIGHLNLLKGQFILEDNGDGTTTLIGNSWYDLKIKPSQYFDVWTQSVIRNVHVVVMEHIKQLSEQA</sequence>
<feature type="transmembrane region" description="Helical" evidence="1">
    <location>
        <begin position="38"/>
        <end position="59"/>
    </location>
</feature>
<dbReference type="SUPFAM" id="SSF55961">
    <property type="entry name" value="Bet v1-like"/>
    <property type="match status" value="1"/>
</dbReference>
<keyword evidence="1" id="KW-0472">Membrane</keyword>
<protein>
    <recommendedName>
        <fullName evidence="4">SRPBCC family protein</fullName>
    </recommendedName>
</protein>
<keyword evidence="3" id="KW-1185">Reference proteome</keyword>
<dbReference type="RefSeq" id="WP_123040526.1">
    <property type="nucleotide sequence ID" value="NZ_CP033433.1"/>
</dbReference>
<accession>A0A3G3JW63</accession>
<proteinExistence type="predicted"/>
<keyword evidence="1" id="KW-1133">Transmembrane helix</keyword>
<feature type="transmembrane region" description="Helical" evidence="1">
    <location>
        <begin position="96"/>
        <end position="118"/>
    </location>
</feature>
<feature type="transmembrane region" description="Helical" evidence="1">
    <location>
        <begin position="12"/>
        <end position="32"/>
    </location>
</feature>
<dbReference type="KEGG" id="coh:EAV92_07735"/>
<dbReference type="AlphaFoldDB" id="A0A3G3JW63"/>
<gene>
    <name evidence="2" type="ORF">EAV92_07735</name>
</gene>
<evidence type="ECO:0000313" key="2">
    <source>
        <dbReference type="EMBL" id="AYQ72466.1"/>
    </source>
</evidence>
<evidence type="ECO:0000256" key="1">
    <source>
        <dbReference type="SAM" id="Phobius"/>
    </source>
</evidence>
<organism evidence="2 3">
    <name type="scientific">Cohnella candidum</name>
    <dbReference type="NCBI Taxonomy" id="2674991"/>
    <lineage>
        <taxon>Bacteria</taxon>
        <taxon>Bacillati</taxon>
        <taxon>Bacillota</taxon>
        <taxon>Bacilli</taxon>
        <taxon>Bacillales</taxon>
        <taxon>Paenibacillaceae</taxon>
        <taxon>Cohnella</taxon>
    </lineage>
</organism>
<keyword evidence="1" id="KW-0812">Transmembrane</keyword>
<dbReference type="EMBL" id="CP033433">
    <property type="protein sequence ID" value="AYQ72466.1"/>
    <property type="molecule type" value="Genomic_DNA"/>
</dbReference>
<dbReference type="Proteomes" id="UP000269097">
    <property type="component" value="Chromosome"/>
</dbReference>
<name>A0A3G3JW63_9BACL</name>
<dbReference type="Gene3D" id="3.30.530.20">
    <property type="match status" value="1"/>
</dbReference>